<feature type="domain" description="Adenosine deaminase" evidence="6">
    <location>
        <begin position="25"/>
        <end position="342"/>
    </location>
</feature>
<protein>
    <recommendedName>
        <fullName evidence="5">Adenine deaminase</fullName>
        <shortName evidence="5">ADE</shortName>
        <ecNumber evidence="5">3.5.4.2</ecNumber>
    </recommendedName>
    <alternativeName>
        <fullName evidence="5">Adenine aminohydrolase</fullName>
        <shortName evidence="5">AAH</shortName>
    </alternativeName>
</protein>
<comment type="cofactor">
    <cofactor evidence="5">
        <name>Zn(2+)</name>
        <dbReference type="ChEBI" id="CHEBI:29105"/>
    </cofactor>
    <text evidence="5">Binds 1 zinc ion per subunit.</text>
</comment>
<evidence type="ECO:0000256" key="3">
    <source>
        <dbReference type="ARBA" id="ARBA00022833"/>
    </source>
</evidence>
<feature type="binding site" evidence="5">
    <location>
        <position position="292"/>
    </location>
    <ligand>
        <name>substrate</name>
    </ligand>
</feature>
<accession>A0ABR8SDH3</accession>
<dbReference type="Pfam" id="PF00962">
    <property type="entry name" value="A_deaminase"/>
    <property type="match status" value="1"/>
</dbReference>
<keyword evidence="2 5" id="KW-0378">Hydrolase</keyword>
<feature type="binding site" evidence="5">
    <location>
        <position position="210"/>
    </location>
    <ligand>
        <name>Zn(2+)</name>
        <dbReference type="ChEBI" id="CHEBI:29105"/>
        <note>catalytic</note>
    </ligand>
</feature>
<comment type="catalytic activity">
    <reaction evidence="5">
        <text>adenine + H2O + H(+) = hypoxanthine + NH4(+)</text>
        <dbReference type="Rhea" id="RHEA:23688"/>
        <dbReference type="ChEBI" id="CHEBI:15377"/>
        <dbReference type="ChEBI" id="CHEBI:15378"/>
        <dbReference type="ChEBI" id="CHEBI:16708"/>
        <dbReference type="ChEBI" id="CHEBI:17368"/>
        <dbReference type="ChEBI" id="CHEBI:28938"/>
        <dbReference type="EC" id="3.5.4.2"/>
    </reaction>
</comment>
<feature type="site" description="Important for catalytic activity" evidence="5">
    <location>
        <position position="234"/>
    </location>
</feature>
<feature type="binding site" evidence="5">
    <location>
        <position position="291"/>
    </location>
    <ligand>
        <name>Zn(2+)</name>
        <dbReference type="ChEBI" id="CHEBI:29105"/>
        <note>catalytic</note>
    </ligand>
</feature>
<evidence type="ECO:0000259" key="6">
    <source>
        <dbReference type="Pfam" id="PF00962"/>
    </source>
</evidence>
<comment type="similarity">
    <text evidence="5">Belongs to the metallo-dependent hydrolases superfamily. Adenosine and AMP deaminases family. Adenine deaminase type 2 subfamily.</text>
</comment>
<dbReference type="PANTHER" id="PTHR43114:SF6">
    <property type="entry name" value="ADENINE DEAMINASE"/>
    <property type="match status" value="1"/>
</dbReference>
<dbReference type="NCBIfam" id="NF006850">
    <property type="entry name" value="PRK09358.1-6"/>
    <property type="match status" value="1"/>
</dbReference>
<comment type="caution">
    <text evidence="7">The sequence shown here is derived from an EMBL/GenBank/DDBJ whole genome shotgun (WGS) entry which is preliminary data.</text>
</comment>
<dbReference type="EC" id="3.5.4.2" evidence="5"/>
<keyword evidence="4 5" id="KW-0546">Nucleotide metabolism</keyword>
<dbReference type="InterPro" id="IPR032466">
    <property type="entry name" value="Metal_Hydrolase"/>
</dbReference>
<dbReference type="Proteomes" id="UP000634919">
    <property type="component" value="Unassembled WGS sequence"/>
</dbReference>
<dbReference type="SUPFAM" id="SSF51556">
    <property type="entry name" value="Metallo-dependent hydrolases"/>
    <property type="match status" value="1"/>
</dbReference>
<evidence type="ECO:0000256" key="2">
    <source>
        <dbReference type="ARBA" id="ARBA00022801"/>
    </source>
</evidence>
<dbReference type="Gene3D" id="3.20.20.140">
    <property type="entry name" value="Metal-dependent hydrolases"/>
    <property type="match status" value="1"/>
</dbReference>
<dbReference type="GO" id="GO:0016787">
    <property type="term" value="F:hydrolase activity"/>
    <property type="evidence" value="ECO:0007669"/>
    <property type="project" value="UniProtKB-KW"/>
</dbReference>
<dbReference type="NCBIfam" id="TIGR01430">
    <property type="entry name" value="aden_deam"/>
    <property type="match status" value="1"/>
</dbReference>
<dbReference type="InterPro" id="IPR001365">
    <property type="entry name" value="A_deaminase_dom"/>
</dbReference>
<evidence type="ECO:0000256" key="5">
    <source>
        <dbReference type="HAMAP-Rule" id="MF_01962"/>
    </source>
</evidence>
<feature type="binding site" evidence="5">
    <location>
        <position position="32"/>
    </location>
    <ligand>
        <name>Zn(2+)</name>
        <dbReference type="ChEBI" id="CHEBI:29105"/>
        <note>catalytic</note>
    </ligand>
</feature>
<evidence type="ECO:0000256" key="1">
    <source>
        <dbReference type="ARBA" id="ARBA00022723"/>
    </source>
</evidence>
<dbReference type="HAMAP" id="MF_01962">
    <property type="entry name" value="Adenine_deaminase"/>
    <property type="match status" value="1"/>
</dbReference>
<keyword evidence="3 5" id="KW-0862">Zinc</keyword>
<dbReference type="PANTHER" id="PTHR43114">
    <property type="entry name" value="ADENINE DEAMINASE"/>
    <property type="match status" value="1"/>
</dbReference>
<comment type="function">
    <text evidence="5">Catalyzes the hydrolytic deamination of adenine to hypoxanthine. Plays an important role in the purine salvage pathway and in nitrogen catabolism.</text>
</comment>
<dbReference type="CDD" id="cd01320">
    <property type="entry name" value="ADA"/>
    <property type="match status" value="1"/>
</dbReference>
<dbReference type="EMBL" id="JACSQK010000005">
    <property type="protein sequence ID" value="MBD7961169.1"/>
    <property type="molecule type" value="Genomic_DNA"/>
</dbReference>
<dbReference type="InterPro" id="IPR028892">
    <property type="entry name" value="ADE"/>
</dbReference>
<reference evidence="7 8" key="1">
    <citation type="submission" date="2020-08" db="EMBL/GenBank/DDBJ databases">
        <title>A Genomic Blueprint of the Chicken Gut Microbiome.</title>
        <authorList>
            <person name="Gilroy R."/>
            <person name="Ravi A."/>
            <person name="Getino M."/>
            <person name="Pursley I."/>
            <person name="Horton D.L."/>
            <person name="Alikhan N.-F."/>
            <person name="Baker D."/>
            <person name="Gharbi K."/>
            <person name="Hall N."/>
            <person name="Watson M."/>
            <person name="Adriaenssens E.M."/>
            <person name="Foster-Nyarko E."/>
            <person name="Jarju S."/>
            <person name="Secka A."/>
            <person name="Antonio M."/>
            <person name="Oren A."/>
            <person name="Chaudhuri R."/>
            <person name="La Ragione R.M."/>
            <person name="Hildebrand F."/>
            <person name="Pallen M.J."/>
        </authorList>
    </citation>
    <scope>NUCLEOTIDE SEQUENCE [LARGE SCALE GENOMIC DNA]</scope>
    <source>
        <strain evidence="7 8">Sa2CVA6</strain>
    </source>
</reference>
<keyword evidence="1 5" id="KW-0479">Metal-binding</keyword>
<dbReference type="RefSeq" id="WP_191723556.1">
    <property type="nucleotide sequence ID" value="NZ_JACSQK010000005.1"/>
</dbReference>
<proteinExistence type="inferred from homology"/>
<name>A0ABR8SDH3_9BURK</name>
<evidence type="ECO:0000313" key="8">
    <source>
        <dbReference type="Proteomes" id="UP000634919"/>
    </source>
</evidence>
<dbReference type="InterPro" id="IPR006330">
    <property type="entry name" value="Ado/ade_deaminase"/>
</dbReference>
<feature type="active site" description="Proton donor" evidence="5">
    <location>
        <position position="213"/>
    </location>
</feature>
<keyword evidence="8" id="KW-1185">Reference proteome</keyword>
<sequence>MTYAVPSTVSRIPADCLPALLRAMPKAELHMHIEGSLEPELIFALAQRNGVQLPYADVEALRAAYAFTDLQSFLDIYYAGASVLLQEQDFYDMAMAYLQRAAADHVVRAEIFFDPQTHTERGVAMETVIHGLARACKDAQAQWGISAGLILSFLRHLSEEAAFDTLHAALPYREHFIGIGLDSSEVGNPPEKFARVFEQCKALGFHLVAHAGEEGPPAYVWSALNVLQVQRIDHGVQSEKDWDLMQRLADTRMPLTVCPLSNQKLCVFPDLRDHNLPRMLAAGLNVTVNSDDPAYFGGYVNENYLQVFAATGMGAEQAYQLARNSLEATFASPEQQALWVQQLDACFESMAA</sequence>
<feature type="binding site" evidence="5">
    <location>
        <position position="30"/>
    </location>
    <ligand>
        <name>Zn(2+)</name>
        <dbReference type="ChEBI" id="CHEBI:29105"/>
        <note>catalytic</note>
    </ligand>
</feature>
<evidence type="ECO:0000313" key="7">
    <source>
        <dbReference type="EMBL" id="MBD7961169.1"/>
    </source>
</evidence>
<evidence type="ECO:0000256" key="4">
    <source>
        <dbReference type="ARBA" id="ARBA00023080"/>
    </source>
</evidence>
<organism evidence="7 8">
    <name type="scientific">Comamonas avium</name>
    <dbReference type="NCBI Taxonomy" id="2762231"/>
    <lineage>
        <taxon>Bacteria</taxon>
        <taxon>Pseudomonadati</taxon>
        <taxon>Pseudomonadota</taxon>
        <taxon>Betaproteobacteria</taxon>
        <taxon>Burkholderiales</taxon>
        <taxon>Comamonadaceae</taxon>
        <taxon>Comamonas</taxon>
    </lineage>
</organism>
<gene>
    <name evidence="7" type="ORF">H9646_11795</name>
</gene>